<dbReference type="AlphaFoldDB" id="A0A7W3LW59"/>
<feature type="transmembrane region" description="Helical" evidence="1">
    <location>
        <begin position="12"/>
        <end position="32"/>
    </location>
</feature>
<dbReference type="Proteomes" id="UP000572680">
    <property type="component" value="Unassembled WGS sequence"/>
</dbReference>
<gene>
    <name evidence="2" type="ORF">HNR61_007045</name>
</gene>
<dbReference type="RefSeq" id="WP_182847360.1">
    <property type="nucleotide sequence ID" value="NZ_BAAALP010000093.1"/>
</dbReference>
<keyword evidence="1" id="KW-0812">Transmembrane</keyword>
<comment type="caution">
    <text evidence="2">The sequence shown here is derived from an EMBL/GenBank/DDBJ whole genome shotgun (WGS) entry which is preliminary data.</text>
</comment>
<evidence type="ECO:0000313" key="3">
    <source>
        <dbReference type="Proteomes" id="UP000572680"/>
    </source>
</evidence>
<keyword evidence="1" id="KW-1133">Transmembrane helix</keyword>
<keyword evidence="3" id="KW-1185">Reference proteome</keyword>
<protein>
    <submittedName>
        <fullName evidence="2">Uncharacterized protein</fullName>
    </submittedName>
</protein>
<proteinExistence type="predicted"/>
<reference evidence="2 3" key="1">
    <citation type="submission" date="2020-08" db="EMBL/GenBank/DDBJ databases">
        <title>Genomic Encyclopedia of Type Strains, Phase IV (KMG-IV): sequencing the most valuable type-strain genomes for metagenomic binning, comparative biology and taxonomic classification.</title>
        <authorList>
            <person name="Goeker M."/>
        </authorList>
    </citation>
    <scope>NUCLEOTIDE SEQUENCE [LARGE SCALE GENOMIC DNA]</scope>
    <source>
        <strain evidence="2 3">DSM 44197</strain>
    </source>
</reference>
<accession>A0A7W3LW59</accession>
<keyword evidence="1" id="KW-0472">Membrane</keyword>
<organism evidence="2 3">
    <name type="scientific">Actinomadura namibiensis</name>
    <dbReference type="NCBI Taxonomy" id="182080"/>
    <lineage>
        <taxon>Bacteria</taxon>
        <taxon>Bacillati</taxon>
        <taxon>Actinomycetota</taxon>
        <taxon>Actinomycetes</taxon>
        <taxon>Streptosporangiales</taxon>
        <taxon>Thermomonosporaceae</taxon>
        <taxon>Actinomadura</taxon>
    </lineage>
</organism>
<dbReference type="EMBL" id="JACJIA010000011">
    <property type="protein sequence ID" value="MBA8955371.1"/>
    <property type="molecule type" value="Genomic_DNA"/>
</dbReference>
<sequence>MTRRDRPHKIWPITVITLVLLWILLITLLIHFGPRLKPWPEGALPAPPAPLAAPLAALPAALPAAQDPPAGV</sequence>
<name>A0A7W3LW59_ACTNM</name>
<evidence type="ECO:0000313" key="2">
    <source>
        <dbReference type="EMBL" id="MBA8955371.1"/>
    </source>
</evidence>
<evidence type="ECO:0000256" key="1">
    <source>
        <dbReference type="SAM" id="Phobius"/>
    </source>
</evidence>